<gene>
    <name evidence="2" type="ORF">AADEFJLK_03800</name>
</gene>
<dbReference type="Gene3D" id="3.40.1580.10">
    <property type="entry name" value="SMI1/KNR4-like"/>
    <property type="match status" value="1"/>
</dbReference>
<sequence>MKFVKPAQPLTDQDILNAETTLGIVLPLAVRDLYLSSNGGIPEPYVFENKDLDTVVSEFLPLGEHEGTAIQCYRRLVEEKKLVPLHLFPFAVDGGGDYFFVDCSTPEGSVYFYSSDSVNDDHLLSLEIGFEQFWLSLKDETPPAQPMAREKRIFKAIAIINKETGLFGKRVVVEAFDLDEAREILILEYGKDGYMALHNKEDADRPR</sequence>
<proteinExistence type="predicted"/>
<feature type="domain" description="Knr4/Smi1-like" evidence="1">
    <location>
        <begin position="9"/>
        <end position="136"/>
    </location>
</feature>
<dbReference type="InterPro" id="IPR018958">
    <property type="entry name" value="Knr4/Smi1-like_dom"/>
</dbReference>
<dbReference type="Proteomes" id="UP000237423">
    <property type="component" value="Unassembled WGS sequence"/>
</dbReference>
<dbReference type="RefSeq" id="WP_103975379.1">
    <property type="nucleotide sequence ID" value="NZ_PGFZ01000011.1"/>
</dbReference>
<protein>
    <recommendedName>
        <fullName evidence="1">Knr4/Smi1-like domain-containing protein</fullName>
    </recommendedName>
</protein>
<evidence type="ECO:0000313" key="3">
    <source>
        <dbReference type="Proteomes" id="UP000237423"/>
    </source>
</evidence>
<organism evidence="2 3">
    <name type="scientific">Methylovulum psychrotolerans</name>
    <dbReference type="NCBI Taxonomy" id="1704499"/>
    <lineage>
        <taxon>Bacteria</taxon>
        <taxon>Pseudomonadati</taxon>
        <taxon>Pseudomonadota</taxon>
        <taxon>Gammaproteobacteria</taxon>
        <taxon>Methylococcales</taxon>
        <taxon>Methylococcaceae</taxon>
        <taxon>Methylovulum</taxon>
    </lineage>
</organism>
<dbReference type="EMBL" id="PGFZ01000011">
    <property type="protein sequence ID" value="POZ50387.1"/>
    <property type="molecule type" value="Genomic_DNA"/>
</dbReference>
<comment type="caution">
    <text evidence="2">The sequence shown here is derived from an EMBL/GenBank/DDBJ whole genome shotgun (WGS) entry which is preliminary data.</text>
</comment>
<name>A0A2S5CHZ0_9GAMM</name>
<dbReference type="InterPro" id="IPR037883">
    <property type="entry name" value="Knr4/Smi1-like_sf"/>
</dbReference>
<evidence type="ECO:0000259" key="1">
    <source>
        <dbReference type="SMART" id="SM00860"/>
    </source>
</evidence>
<dbReference type="SMART" id="SM00860">
    <property type="entry name" value="SMI1_KNR4"/>
    <property type="match status" value="1"/>
</dbReference>
<dbReference type="AlphaFoldDB" id="A0A2S5CHZ0"/>
<dbReference type="SUPFAM" id="SSF160631">
    <property type="entry name" value="SMI1/KNR4-like"/>
    <property type="match status" value="1"/>
</dbReference>
<evidence type="ECO:0000313" key="2">
    <source>
        <dbReference type="EMBL" id="POZ50387.1"/>
    </source>
</evidence>
<dbReference type="Pfam" id="PF09346">
    <property type="entry name" value="SMI1_KNR4"/>
    <property type="match status" value="1"/>
</dbReference>
<accession>A0A2S5CHZ0</accession>
<reference evidence="2 3" key="1">
    <citation type="submission" date="2017-11" db="EMBL/GenBank/DDBJ databases">
        <title>Draft Genome Sequence of Methylobacter psychrotolerans Sph1T, an Obligate Methanotroph from Low-Temperature Environments.</title>
        <authorList>
            <person name="Oshkin I.Y."/>
            <person name="Miroshnikov K."/>
            <person name="Belova S.E."/>
            <person name="Korzhenkov A."/>
            <person name="Toshchakov S.V."/>
            <person name="Dedysh S.N."/>
        </authorList>
    </citation>
    <scope>NUCLEOTIDE SEQUENCE [LARGE SCALE GENOMIC DNA]</scope>
    <source>
        <strain evidence="2 3">Sph1</strain>
    </source>
</reference>